<dbReference type="AlphaFoldDB" id="A0AAE1CIZ8"/>
<name>A0AAE1CIZ8_9GAST</name>
<sequence length="76" mass="8199">MCMLIGGRGLEVGGGEQSSDLSRSVPGRCVCAGGSMFTCCGLKKKEEEHHQLSIHTKHPSDGHTTRSMQPRTSKEQ</sequence>
<feature type="compositionally biased region" description="Gly residues" evidence="1">
    <location>
        <begin position="1"/>
        <end position="16"/>
    </location>
</feature>
<comment type="caution">
    <text evidence="2">The sequence shown here is derived from an EMBL/GenBank/DDBJ whole genome shotgun (WGS) entry which is preliminary data.</text>
</comment>
<feature type="region of interest" description="Disordered" evidence="1">
    <location>
        <begin position="1"/>
        <end position="24"/>
    </location>
</feature>
<dbReference type="EMBL" id="JAWDGP010007989">
    <property type="protein sequence ID" value="KAK3698010.1"/>
    <property type="molecule type" value="Genomic_DNA"/>
</dbReference>
<evidence type="ECO:0000313" key="2">
    <source>
        <dbReference type="EMBL" id="KAK3698010.1"/>
    </source>
</evidence>
<feature type="region of interest" description="Disordered" evidence="1">
    <location>
        <begin position="48"/>
        <end position="76"/>
    </location>
</feature>
<proteinExistence type="predicted"/>
<evidence type="ECO:0000313" key="3">
    <source>
        <dbReference type="Proteomes" id="UP001283361"/>
    </source>
</evidence>
<accession>A0AAE1CIZ8</accession>
<gene>
    <name evidence="2" type="ORF">RRG08_064927</name>
</gene>
<organism evidence="2 3">
    <name type="scientific">Elysia crispata</name>
    <name type="common">lettuce slug</name>
    <dbReference type="NCBI Taxonomy" id="231223"/>
    <lineage>
        <taxon>Eukaryota</taxon>
        <taxon>Metazoa</taxon>
        <taxon>Spiralia</taxon>
        <taxon>Lophotrochozoa</taxon>
        <taxon>Mollusca</taxon>
        <taxon>Gastropoda</taxon>
        <taxon>Heterobranchia</taxon>
        <taxon>Euthyneura</taxon>
        <taxon>Panpulmonata</taxon>
        <taxon>Sacoglossa</taxon>
        <taxon>Placobranchoidea</taxon>
        <taxon>Plakobranchidae</taxon>
        <taxon>Elysia</taxon>
    </lineage>
</organism>
<protein>
    <submittedName>
        <fullName evidence="2">Uncharacterized protein</fullName>
    </submittedName>
</protein>
<keyword evidence="3" id="KW-1185">Reference proteome</keyword>
<dbReference type="Proteomes" id="UP001283361">
    <property type="component" value="Unassembled WGS sequence"/>
</dbReference>
<evidence type="ECO:0000256" key="1">
    <source>
        <dbReference type="SAM" id="MobiDB-lite"/>
    </source>
</evidence>
<feature type="compositionally biased region" description="Polar residues" evidence="1">
    <location>
        <begin position="65"/>
        <end position="76"/>
    </location>
</feature>
<reference evidence="2" key="1">
    <citation type="journal article" date="2023" name="G3 (Bethesda)">
        <title>A reference genome for the long-term kleptoplast-retaining sea slug Elysia crispata morphotype clarki.</title>
        <authorList>
            <person name="Eastman K.E."/>
            <person name="Pendleton A.L."/>
            <person name="Shaikh M.A."/>
            <person name="Suttiyut T."/>
            <person name="Ogas R."/>
            <person name="Tomko P."/>
            <person name="Gavelis G."/>
            <person name="Widhalm J.R."/>
            <person name="Wisecaver J.H."/>
        </authorList>
    </citation>
    <scope>NUCLEOTIDE SEQUENCE</scope>
    <source>
        <strain evidence="2">ECLA1</strain>
    </source>
</reference>